<evidence type="ECO:0000313" key="2">
    <source>
        <dbReference type="EMBL" id="KMO72532.1"/>
    </source>
</evidence>
<dbReference type="OrthoDB" id="4641350at2"/>
<dbReference type="InterPro" id="IPR022062">
    <property type="entry name" value="DUF3618"/>
</dbReference>
<reference evidence="2 3" key="1">
    <citation type="journal article" date="2015" name="Genome Biol. Evol.">
        <title>Characterization of Three Mycobacterium spp. with Potential Use in Bioremediation by Genome Sequencing and Comparative Genomics.</title>
        <authorList>
            <person name="Das S."/>
            <person name="Pettersson B.M."/>
            <person name="Behra P.R."/>
            <person name="Ramesh M."/>
            <person name="Dasgupta S."/>
            <person name="Bhattacharya A."/>
            <person name="Kirsebom L.A."/>
        </authorList>
    </citation>
    <scope>NUCLEOTIDE SEQUENCE [LARGE SCALE GENOMIC DNA]</scope>
    <source>
        <strain evidence="2 3">DSM 44219</strain>
    </source>
</reference>
<dbReference type="Pfam" id="PF12277">
    <property type="entry name" value="DUF3618"/>
    <property type="match status" value="1"/>
</dbReference>
<dbReference type="EMBL" id="JYNX01000063">
    <property type="protein sequence ID" value="KMO72532.1"/>
    <property type="molecule type" value="Genomic_DNA"/>
</dbReference>
<gene>
    <name evidence="2" type="ORF">MCHUDSM44219_04825</name>
</gene>
<proteinExistence type="predicted"/>
<evidence type="ECO:0000313" key="3">
    <source>
        <dbReference type="Proteomes" id="UP000036176"/>
    </source>
</evidence>
<name>A0A0J6VSU8_MYCCU</name>
<keyword evidence="1" id="KW-0812">Transmembrane</keyword>
<feature type="transmembrane region" description="Helical" evidence="1">
    <location>
        <begin position="75"/>
        <end position="94"/>
    </location>
</feature>
<sequence>MAAPPDPRPEPGPDAGIDELQADIERTRAELGETVGALSDKLDVKGRAQQKVADTKQAVAQRSHDALDTAKKKPAVPVGVLLAAAATLGVLIWLRRRR</sequence>
<keyword evidence="1" id="KW-1133">Transmembrane helix</keyword>
<evidence type="ECO:0008006" key="4">
    <source>
        <dbReference type="Google" id="ProtNLM"/>
    </source>
</evidence>
<dbReference type="PATRIC" id="fig|1800.3.peg.4852"/>
<keyword evidence="3" id="KW-1185">Reference proteome</keyword>
<keyword evidence="1" id="KW-0472">Membrane</keyword>
<evidence type="ECO:0000256" key="1">
    <source>
        <dbReference type="SAM" id="Phobius"/>
    </source>
</evidence>
<comment type="caution">
    <text evidence="2">The sequence shown here is derived from an EMBL/GenBank/DDBJ whole genome shotgun (WGS) entry which is preliminary data.</text>
</comment>
<organism evidence="2 3">
    <name type="scientific">Mycolicibacterium chubuense</name>
    <name type="common">Mycobacterium chubuense</name>
    <dbReference type="NCBI Taxonomy" id="1800"/>
    <lineage>
        <taxon>Bacteria</taxon>
        <taxon>Bacillati</taxon>
        <taxon>Actinomycetota</taxon>
        <taxon>Actinomycetes</taxon>
        <taxon>Mycobacteriales</taxon>
        <taxon>Mycobacteriaceae</taxon>
        <taxon>Mycolicibacterium</taxon>
    </lineage>
</organism>
<dbReference type="Proteomes" id="UP000036176">
    <property type="component" value="Unassembled WGS sequence"/>
</dbReference>
<protein>
    <recommendedName>
        <fullName evidence="4">DUF3618 domain-containing protein</fullName>
    </recommendedName>
</protein>
<accession>A0A0J6VSU8</accession>
<dbReference type="AlphaFoldDB" id="A0A0J6VSU8"/>
<dbReference type="RefSeq" id="WP_048420716.1">
    <property type="nucleotide sequence ID" value="NZ_JYNX01000063.1"/>
</dbReference>